<dbReference type="GO" id="GO:0031267">
    <property type="term" value="F:small GTPase binding"/>
    <property type="evidence" value="ECO:0007669"/>
    <property type="project" value="InterPro"/>
</dbReference>
<evidence type="ECO:0000256" key="1">
    <source>
        <dbReference type="ARBA" id="ARBA00004123"/>
    </source>
</evidence>
<dbReference type="PROSITE" id="PS50166">
    <property type="entry name" value="IMPORTIN_B_NT"/>
    <property type="match status" value="1"/>
</dbReference>
<dbReference type="AlphaFoldDB" id="A0A267H923"/>
<dbReference type="InterPro" id="IPR001494">
    <property type="entry name" value="Importin-beta_N"/>
</dbReference>
<accession>A0A267H923</accession>
<keyword evidence="7" id="KW-1185">Reference proteome</keyword>
<dbReference type="InterPro" id="IPR016024">
    <property type="entry name" value="ARM-type_fold"/>
</dbReference>
<feature type="domain" description="Importin N-terminal" evidence="5">
    <location>
        <begin position="22"/>
        <end position="114"/>
    </location>
</feature>
<evidence type="ECO:0000313" key="7">
    <source>
        <dbReference type="Proteomes" id="UP000215902"/>
    </source>
</evidence>
<reference evidence="6 7" key="1">
    <citation type="submission" date="2017-06" db="EMBL/GenBank/DDBJ databases">
        <title>A platform for efficient transgenesis in Macrostomum lignano, a flatworm model organism for stem cell research.</title>
        <authorList>
            <person name="Berezikov E."/>
        </authorList>
    </citation>
    <scope>NUCLEOTIDE SEQUENCE [LARGE SCALE GENOMIC DNA]</scope>
    <source>
        <strain evidence="6">DV1</strain>
        <tissue evidence="6">Whole organism</tissue>
    </source>
</reference>
<comment type="caution">
    <text evidence="6">The sequence shown here is derived from an EMBL/GenBank/DDBJ whole genome shotgun (WGS) entry which is preliminary data.</text>
</comment>
<dbReference type="STRING" id="282301.A0A267H923"/>
<dbReference type="Pfam" id="PF03810">
    <property type="entry name" value="IBN_N"/>
    <property type="match status" value="1"/>
</dbReference>
<organism evidence="6 7">
    <name type="scientific">Macrostomum lignano</name>
    <dbReference type="NCBI Taxonomy" id="282301"/>
    <lineage>
        <taxon>Eukaryota</taxon>
        <taxon>Metazoa</taxon>
        <taxon>Spiralia</taxon>
        <taxon>Lophotrochozoa</taxon>
        <taxon>Platyhelminthes</taxon>
        <taxon>Rhabditophora</taxon>
        <taxon>Macrostomorpha</taxon>
        <taxon>Macrostomida</taxon>
        <taxon>Macrostomidae</taxon>
        <taxon>Macrostomum</taxon>
    </lineage>
</organism>
<proteinExistence type="predicted"/>
<protein>
    <recommendedName>
        <fullName evidence="5">Importin N-terminal domain-containing protein</fullName>
    </recommendedName>
</protein>
<dbReference type="SMART" id="SM00913">
    <property type="entry name" value="IBN_N"/>
    <property type="match status" value="1"/>
</dbReference>
<dbReference type="SUPFAM" id="SSF48371">
    <property type="entry name" value="ARM repeat"/>
    <property type="match status" value="1"/>
</dbReference>
<feature type="region of interest" description="Disordered" evidence="4">
    <location>
        <begin position="953"/>
        <end position="987"/>
    </location>
</feature>
<keyword evidence="2" id="KW-0813">Transport</keyword>
<feature type="compositionally biased region" description="Acidic residues" evidence="4">
    <location>
        <begin position="953"/>
        <end position="984"/>
    </location>
</feature>
<name>A0A267H923_9PLAT</name>
<gene>
    <name evidence="6" type="ORF">BOX15_Mlig006132g1</name>
</gene>
<dbReference type="InterPro" id="IPR011989">
    <property type="entry name" value="ARM-like"/>
</dbReference>
<dbReference type="PANTHER" id="PTHR10997:SF9">
    <property type="entry name" value="IMPORTIN-9"/>
    <property type="match status" value="1"/>
</dbReference>
<evidence type="ECO:0000256" key="3">
    <source>
        <dbReference type="ARBA" id="ARBA00023242"/>
    </source>
</evidence>
<evidence type="ECO:0000313" key="6">
    <source>
        <dbReference type="EMBL" id="PAA94052.1"/>
    </source>
</evidence>
<dbReference type="GO" id="GO:0005635">
    <property type="term" value="C:nuclear envelope"/>
    <property type="evidence" value="ECO:0007669"/>
    <property type="project" value="TreeGrafter"/>
</dbReference>
<evidence type="ECO:0000259" key="5">
    <source>
        <dbReference type="PROSITE" id="PS50166"/>
    </source>
</evidence>
<dbReference type="Gene3D" id="1.25.10.10">
    <property type="entry name" value="Leucine-rich Repeat Variant"/>
    <property type="match status" value="1"/>
</dbReference>
<dbReference type="GO" id="GO:0005829">
    <property type="term" value="C:cytosol"/>
    <property type="evidence" value="ECO:0007669"/>
    <property type="project" value="TreeGrafter"/>
</dbReference>
<evidence type="ECO:0000256" key="4">
    <source>
        <dbReference type="SAM" id="MobiDB-lite"/>
    </source>
</evidence>
<keyword evidence="3" id="KW-0539">Nucleus</keyword>
<dbReference type="OrthoDB" id="431626at2759"/>
<dbReference type="EMBL" id="NIVC01000017">
    <property type="protein sequence ID" value="PAA94052.1"/>
    <property type="molecule type" value="Genomic_DNA"/>
</dbReference>
<dbReference type="PANTHER" id="PTHR10997">
    <property type="entry name" value="IMPORTIN-7, 8, 11"/>
    <property type="match status" value="1"/>
</dbReference>
<dbReference type="Proteomes" id="UP000215902">
    <property type="component" value="Unassembled WGS sequence"/>
</dbReference>
<dbReference type="GO" id="GO:0006606">
    <property type="term" value="P:protein import into nucleus"/>
    <property type="evidence" value="ECO:0007669"/>
    <property type="project" value="TreeGrafter"/>
</dbReference>
<evidence type="ECO:0000256" key="2">
    <source>
        <dbReference type="ARBA" id="ARBA00022448"/>
    </source>
</evidence>
<sequence>MALRDSIFACLSDLATGSSREQEARLACFAQSDEYGPVLADLLLSDQVAPPVRHLACVVLKQYVAQSWCGVQADSDSSVAVGDVANSTQQQPPPPVPAAAKQILRDQLLRAIALPESRLRSTAALTVALAAQNDWPDDWPGLFDSLIELLSRREGPSVHGALRVLQELVREMSEQQAGQLAPVIMPHLLAVLASPDQFPAGVRARAAVTMATLLAFIGQCGRPALAAQCVQPFLEDLIPSAVGQLESPACGHRLRKELLGLLTSLVTYFPGHLAPYKAHLLPAVWRTLVQSAQAYLRQAVDSDSLEDEAADSEGGEFSIQTVCYGLFDFVEAMLASSKFRADLKTSLDDLLVYLVLLMQIRQCDTLDWQENPDKFVAEEEIESTAYSVRASAQSLLDALRSDLAKSTSVALVRACGRLREDLAKARSAGDANWWRRCEALLLAMGASRKLLTKSGGGGFDSAAFVEQLLIPTLQEADYPFLQGRALWCAGRFALYTPPQHLPGLLAATAAALSDQRPVSVRVCAARAVMCYCDHLKAVGQESLLKPHLAQMFHGLSSLAFTQGHEVKCLCMESLCFALPIDPRITAGFEGQLGPLALAMLLKFYSDPVLVDLCLDVFTQLAGNPACRDALRERLLPPMCSILQTYVRQKEEPTADAASDSSAGAAKPDVGPLTAIAIDVLKVLIRGCGDGGCPAELVSSALPLVCQVARCSDDSAVLQNTGECLRALVSVASDLVRQYRDPHSQATGLDLLVACLLKLLDNQAPEAASSEVGMLVCVIFSRLSGDLAPGGQLDLILRACLSKLLATETLTVAQSVILVFSQLCLHHPDHFVSFLSVTPDSRGRPALEQLLKCWLSRQHLFFGAYQLRVTVMALTALLDYCIKTDNPALQTVMLDGDPVDTGQRSTRRAGKQEFKQIPAVVKIYKLLINELSHQAELTEAAAERSAAAAAGLVDEADDDDDDDGDEGNDVEGDGEDAEAADDDDVSERRGGDFFQQLMLASSRCADDGVNDDFCEGLDDEDDDPDVAADPVNRVDLRQHLADFLTRLAQQPFYASFAQHHNPMEKKALRTCLGIQLD</sequence>
<comment type="subcellular location">
    <subcellularLocation>
        <location evidence="1">Nucleus</location>
    </subcellularLocation>
</comment>